<protein>
    <submittedName>
        <fullName evidence="1">Uncharacterized protein</fullName>
    </submittedName>
</protein>
<evidence type="ECO:0000313" key="2">
    <source>
        <dbReference type="Proteomes" id="UP000053392"/>
    </source>
</evidence>
<sequence>MSFSYHKRITIIPKFLYLNINGQPFEEPLLFL</sequence>
<dbReference type="HOGENOM" id="CLU_3392274_0_0_1"/>
<organism evidence="1 2">
    <name type="scientific">Cryptococcus deuterogattii Ram5</name>
    <dbReference type="NCBI Taxonomy" id="1296110"/>
    <lineage>
        <taxon>Eukaryota</taxon>
        <taxon>Fungi</taxon>
        <taxon>Dikarya</taxon>
        <taxon>Basidiomycota</taxon>
        <taxon>Agaricomycotina</taxon>
        <taxon>Tremellomycetes</taxon>
        <taxon>Tremellales</taxon>
        <taxon>Cryptococcaceae</taxon>
        <taxon>Cryptococcus</taxon>
        <taxon>Cryptococcus gattii species complex</taxon>
    </lineage>
</organism>
<proteinExistence type="predicted"/>
<reference evidence="1 2" key="1">
    <citation type="submission" date="2015-01" db="EMBL/GenBank/DDBJ databases">
        <title>The Genome Sequence of Cryptococcus gattii Ram5.</title>
        <authorList>
            <consortium name="The Broad Institute Genomics Platform"/>
            <person name="Cuomo C."/>
            <person name="Litvintseva A."/>
            <person name="Chen Y."/>
            <person name="Heitman J."/>
            <person name="Sun S."/>
            <person name="Springer D."/>
            <person name="Dromer F."/>
            <person name="Young S."/>
            <person name="Zeng Q."/>
            <person name="Gargeya S."/>
            <person name="Abouelleil A."/>
            <person name="Alvarado L."/>
            <person name="Chapman S.B."/>
            <person name="Gainer-Dewar J."/>
            <person name="Goldberg J."/>
            <person name="Griggs A."/>
            <person name="Gujja S."/>
            <person name="Hansen M."/>
            <person name="Howarth C."/>
            <person name="Imamovic A."/>
            <person name="Larimer J."/>
            <person name="Murphy C."/>
            <person name="Naylor J."/>
            <person name="Pearson M."/>
            <person name="Priest M."/>
            <person name="Roberts A."/>
            <person name="Saif S."/>
            <person name="Shea T."/>
            <person name="Sykes S."/>
            <person name="Wortman J."/>
            <person name="Nusbaum C."/>
            <person name="Birren B."/>
        </authorList>
    </citation>
    <scope>NUCLEOTIDE SEQUENCE [LARGE SCALE GENOMIC DNA]</scope>
    <source>
        <strain evidence="1 2">Ram5</strain>
    </source>
</reference>
<evidence type="ECO:0000313" key="1">
    <source>
        <dbReference type="EMBL" id="KIR43874.1"/>
    </source>
</evidence>
<keyword evidence="2" id="KW-1185">Reference proteome</keyword>
<name>A0A0D0VBN9_9TREE</name>
<dbReference type="Proteomes" id="UP000053392">
    <property type="component" value="Unassembled WGS sequence"/>
</dbReference>
<accession>A0A0D0VBN9</accession>
<dbReference type="OrthoDB" id="3359471at2759"/>
<gene>
    <name evidence="1" type="ORF">I313_00720</name>
</gene>
<dbReference type="AlphaFoldDB" id="A0A0D0VBN9"/>
<dbReference type="EMBL" id="KN847896">
    <property type="protein sequence ID" value="KIR43874.1"/>
    <property type="molecule type" value="Genomic_DNA"/>
</dbReference>